<keyword evidence="1 3" id="KW-0547">Nucleotide-binding</keyword>
<keyword evidence="6" id="KW-1185">Reference proteome</keyword>
<proteinExistence type="inferred from homology"/>
<dbReference type="HAMAP" id="MF_00376">
    <property type="entry name" value="Dephospho_CoA_kinase"/>
    <property type="match status" value="1"/>
</dbReference>
<comment type="pathway">
    <text evidence="3">Cofactor biosynthesis; coenzyme A biosynthesis; CoA from (R)-pantothenate: step 5/5.</text>
</comment>
<evidence type="ECO:0000313" key="6">
    <source>
        <dbReference type="Proteomes" id="UP000198806"/>
    </source>
</evidence>
<dbReference type="UniPathway" id="UPA00241">
    <property type="reaction ID" value="UER00356"/>
</dbReference>
<reference evidence="5 6" key="1">
    <citation type="submission" date="2016-10" db="EMBL/GenBank/DDBJ databases">
        <authorList>
            <person name="de Groot N.N."/>
        </authorList>
    </citation>
    <scope>NUCLEOTIDE SEQUENCE [LARGE SCALE GENOMIC DNA]</scope>
    <source>
        <strain evidence="5 6">DSM 1283</strain>
    </source>
</reference>
<dbReference type="PANTHER" id="PTHR10695">
    <property type="entry name" value="DEPHOSPHO-COA KINASE-RELATED"/>
    <property type="match status" value="1"/>
</dbReference>
<dbReference type="GO" id="GO:0005737">
    <property type="term" value="C:cytoplasm"/>
    <property type="evidence" value="ECO:0007669"/>
    <property type="project" value="UniProtKB-SubCell"/>
</dbReference>
<accession>A0A1I5H2S3</accession>
<dbReference type="Pfam" id="PF01121">
    <property type="entry name" value="CoaE"/>
    <property type="match status" value="1"/>
</dbReference>
<comment type="function">
    <text evidence="3">Catalyzes the phosphorylation of the 3'-hydroxyl group of dephosphocoenzyme A to form coenzyme A.</text>
</comment>
<protein>
    <recommendedName>
        <fullName evidence="3 4">Dephospho-CoA kinase</fullName>
        <ecNumber evidence="3 4">2.7.1.24</ecNumber>
    </recommendedName>
    <alternativeName>
        <fullName evidence="3">Dephosphocoenzyme A kinase</fullName>
    </alternativeName>
</protein>
<dbReference type="Gene3D" id="3.40.50.300">
    <property type="entry name" value="P-loop containing nucleotide triphosphate hydrolases"/>
    <property type="match status" value="1"/>
</dbReference>
<evidence type="ECO:0000256" key="4">
    <source>
        <dbReference type="NCBIfam" id="TIGR00152"/>
    </source>
</evidence>
<feature type="binding site" evidence="3">
    <location>
        <begin position="11"/>
        <end position="16"/>
    </location>
    <ligand>
        <name>ATP</name>
        <dbReference type="ChEBI" id="CHEBI:30616"/>
    </ligand>
</feature>
<dbReference type="STRING" id="1527.SAMN04489757_12511"/>
<keyword evidence="2 3" id="KW-0067">ATP-binding</keyword>
<evidence type="ECO:0000256" key="2">
    <source>
        <dbReference type="ARBA" id="ARBA00022840"/>
    </source>
</evidence>
<dbReference type="OrthoDB" id="9812943at2"/>
<name>A0A1I5H2S3_9FIRM</name>
<dbReference type="InterPro" id="IPR001977">
    <property type="entry name" value="Depp_CoAkinase"/>
</dbReference>
<dbReference type="GO" id="GO:0015937">
    <property type="term" value="P:coenzyme A biosynthetic process"/>
    <property type="evidence" value="ECO:0007669"/>
    <property type="project" value="UniProtKB-UniRule"/>
</dbReference>
<dbReference type="AlphaFoldDB" id="A0A1I5H2S3"/>
<evidence type="ECO:0000313" key="5">
    <source>
        <dbReference type="EMBL" id="SFO42507.1"/>
    </source>
</evidence>
<comment type="similarity">
    <text evidence="3">Belongs to the CoaE family.</text>
</comment>
<keyword evidence="3" id="KW-0808">Transferase</keyword>
<dbReference type="Proteomes" id="UP000198806">
    <property type="component" value="Unassembled WGS sequence"/>
</dbReference>
<comment type="catalytic activity">
    <reaction evidence="3">
        <text>3'-dephospho-CoA + ATP = ADP + CoA + H(+)</text>
        <dbReference type="Rhea" id="RHEA:18245"/>
        <dbReference type="ChEBI" id="CHEBI:15378"/>
        <dbReference type="ChEBI" id="CHEBI:30616"/>
        <dbReference type="ChEBI" id="CHEBI:57287"/>
        <dbReference type="ChEBI" id="CHEBI:57328"/>
        <dbReference type="ChEBI" id="CHEBI:456216"/>
        <dbReference type="EC" id="2.7.1.24"/>
    </reaction>
</comment>
<evidence type="ECO:0000256" key="1">
    <source>
        <dbReference type="ARBA" id="ARBA00022741"/>
    </source>
</evidence>
<dbReference type="GO" id="GO:0004140">
    <property type="term" value="F:dephospho-CoA kinase activity"/>
    <property type="evidence" value="ECO:0007669"/>
    <property type="project" value="UniProtKB-UniRule"/>
</dbReference>
<dbReference type="EMBL" id="FOWD01000025">
    <property type="protein sequence ID" value="SFO42507.1"/>
    <property type="molecule type" value="Genomic_DNA"/>
</dbReference>
<dbReference type="InterPro" id="IPR027417">
    <property type="entry name" value="P-loop_NTPase"/>
</dbReference>
<comment type="subcellular location">
    <subcellularLocation>
        <location evidence="3">Cytoplasm</location>
    </subcellularLocation>
</comment>
<dbReference type="NCBIfam" id="TIGR00152">
    <property type="entry name" value="dephospho-CoA kinase"/>
    <property type="match status" value="1"/>
</dbReference>
<dbReference type="GO" id="GO:0005524">
    <property type="term" value="F:ATP binding"/>
    <property type="evidence" value="ECO:0007669"/>
    <property type="project" value="UniProtKB-UniRule"/>
</dbReference>
<sequence length="199" mass="22679">MKVIGITGGIGSGKSTILNILKDTYNAFVISTDHIAHILMEKGNISYNLIVENFGSGILDQEGNINRKKLGAIVYNNPEKLLLLNSLSHPYVMKHVIDIIEEKRKEKVALICVETALPKEAGLSNFCDEIWYIHASENIRRERLQKSRNYTNEKIDTIFYNQIKENEYRKISTHIIDNNLSREKVAEQIAQILKNIPGK</sequence>
<dbReference type="EC" id="2.7.1.24" evidence="3 4"/>
<organism evidence="5 6">
    <name type="scientific">Anaerocolumna aminovalerica</name>
    <dbReference type="NCBI Taxonomy" id="1527"/>
    <lineage>
        <taxon>Bacteria</taxon>
        <taxon>Bacillati</taxon>
        <taxon>Bacillota</taxon>
        <taxon>Clostridia</taxon>
        <taxon>Lachnospirales</taxon>
        <taxon>Lachnospiraceae</taxon>
        <taxon>Anaerocolumna</taxon>
    </lineage>
</organism>
<keyword evidence="3" id="KW-0963">Cytoplasm</keyword>
<keyword evidence="3" id="KW-0173">Coenzyme A biosynthesis</keyword>
<evidence type="ECO:0000256" key="3">
    <source>
        <dbReference type="HAMAP-Rule" id="MF_00376"/>
    </source>
</evidence>
<dbReference type="SUPFAM" id="SSF52540">
    <property type="entry name" value="P-loop containing nucleoside triphosphate hydrolases"/>
    <property type="match status" value="1"/>
</dbReference>
<dbReference type="PANTHER" id="PTHR10695:SF46">
    <property type="entry name" value="BIFUNCTIONAL COENZYME A SYNTHASE-RELATED"/>
    <property type="match status" value="1"/>
</dbReference>
<gene>
    <name evidence="3" type="primary">coaE</name>
    <name evidence="5" type="ORF">SAMN04489757_12511</name>
</gene>
<dbReference type="CDD" id="cd02022">
    <property type="entry name" value="DPCK"/>
    <property type="match status" value="1"/>
</dbReference>
<keyword evidence="3 5" id="KW-0418">Kinase</keyword>
<dbReference type="PROSITE" id="PS51219">
    <property type="entry name" value="DPCK"/>
    <property type="match status" value="1"/>
</dbReference>
<dbReference type="RefSeq" id="WP_091687429.1">
    <property type="nucleotide sequence ID" value="NZ_BAABFM010000082.1"/>
</dbReference>